<feature type="transmembrane region" description="Helical" evidence="2">
    <location>
        <begin position="129"/>
        <end position="153"/>
    </location>
</feature>
<feature type="transmembrane region" description="Helical" evidence="2">
    <location>
        <begin position="165"/>
        <end position="184"/>
    </location>
</feature>
<feature type="transmembrane region" description="Helical" evidence="2">
    <location>
        <begin position="231"/>
        <end position="259"/>
    </location>
</feature>
<dbReference type="Gene3D" id="1.20.1530.20">
    <property type="match status" value="1"/>
</dbReference>
<dbReference type="EMBL" id="FR824068">
    <property type="protein sequence ID" value="CCA16578.1"/>
    <property type="molecule type" value="Genomic_DNA"/>
</dbReference>
<feature type="transmembrane region" description="Helical" evidence="2">
    <location>
        <begin position="196"/>
        <end position="219"/>
    </location>
</feature>
<organism evidence="4">
    <name type="scientific">Albugo laibachii Nc14</name>
    <dbReference type="NCBI Taxonomy" id="890382"/>
    <lineage>
        <taxon>Eukaryota</taxon>
        <taxon>Sar</taxon>
        <taxon>Stramenopiles</taxon>
        <taxon>Oomycota</taxon>
        <taxon>Peronosporomycetes</taxon>
        <taxon>Albuginales</taxon>
        <taxon>Albuginaceae</taxon>
        <taxon>Albugo</taxon>
    </lineage>
</organism>
<dbReference type="PANTHER" id="PTHR43021">
    <property type="entry name" value="NA(+)/H(+) ANTIPORTER-RELATED"/>
    <property type="match status" value="1"/>
</dbReference>
<feature type="compositionally biased region" description="Polar residues" evidence="1">
    <location>
        <begin position="799"/>
        <end position="810"/>
    </location>
</feature>
<keyword evidence="3" id="KW-0732">Signal</keyword>
<gene>
    <name evidence="4" type="primary">AlNc14C23G2338</name>
    <name evidence="4" type="ORF">ALNC14_027210</name>
</gene>
<keyword evidence="2" id="KW-0472">Membrane</keyword>
<dbReference type="PANTHER" id="PTHR43021:SF2">
    <property type="entry name" value="CATION_H+ EXCHANGER DOMAIN-CONTAINING PROTEIN"/>
    <property type="match status" value="1"/>
</dbReference>
<feature type="transmembrane region" description="Helical" evidence="2">
    <location>
        <begin position="316"/>
        <end position="334"/>
    </location>
</feature>
<feature type="chain" id="PRO_5003263319" evidence="3">
    <location>
        <begin position="17"/>
        <end position="821"/>
    </location>
</feature>
<reference evidence="4" key="1">
    <citation type="journal article" date="2011" name="PLoS Biol.">
        <title>Gene gain and loss during evolution of obligate parasitism in the white rust pathogen of Arabidopsis thaliana.</title>
        <authorList>
            <person name="Kemen E."/>
            <person name="Gardiner A."/>
            <person name="Schultz-Larsen T."/>
            <person name="Kemen A.C."/>
            <person name="Balmuth A.L."/>
            <person name="Robert-Seilaniantz A."/>
            <person name="Bailey K."/>
            <person name="Holub E."/>
            <person name="Studholme D.J."/>
            <person name="Maclean D."/>
            <person name="Jones J.D."/>
        </authorList>
    </citation>
    <scope>NUCLEOTIDE SEQUENCE</scope>
</reference>
<keyword evidence="2" id="KW-0812">Transmembrane</keyword>
<feature type="signal peptide" evidence="3">
    <location>
        <begin position="1"/>
        <end position="16"/>
    </location>
</feature>
<evidence type="ECO:0000313" key="4">
    <source>
        <dbReference type="EMBL" id="CCA16578.1"/>
    </source>
</evidence>
<evidence type="ECO:0000256" key="1">
    <source>
        <dbReference type="SAM" id="MobiDB-lite"/>
    </source>
</evidence>
<evidence type="ECO:0000256" key="2">
    <source>
        <dbReference type="SAM" id="Phobius"/>
    </source>
</evidence>
<proteinExistence type="predicted"/>
<sequence>MQKLVLVVLFLSHVFAEDIKKPKPAPSPFSRLLNWTATSRYIGAFLLVLMAAYPLGFFFPRYCKLPLIIGYLIIGVMAGPYLTDLIVAENVAKLSKTMSSLALSFISCQAGQEIYLPELKPQLRGIMQLLLIRFAIVVIIMTGRFLVASSIFFYEEKESMCQFSIAFLFGSIAVLVSPATIMAIKIELNSSGISTNLMLGAVMLSEFIVLVAFSVARLMTSVYCAKLSVTFINIFFTGCVIASNMLVGAIAGGIIIAIFKLPSSNSKKEEHSHAIDSSLYLKGFLWLLFSHAFYVITGTLSELSIIQYGHSWDIKLEPILVLMIGSCIAGHHAHIRHDMHVILDAAAPYIFLPFFVLTGAGLKLDQVITVIPLTTFYVVIRYISNFIACYASGRFLLKLPRHQYMNLWLTMSPQAGVTLGLASEIQAMSSDPWTNEFATTLIAAVIVNQIIGPVLCSMGLRNSGECDSEEPNVEDGLQPKSEIGRFSESHYRPSHRISISAGKVGQEAHKVRHAIVAGKDEMACEVGLQLSLSGAQVTLPLLDEHEAQKWMKSNQTILASKYVPMEKRIQAVQTEGDHAIRGSFSGVTNQTDVIVFTGDPEQMMERVQFTKATLKTSTARLIAIVPDCVYTKRLRKMNILTIQPSIAIANIVTRIAILSGPQAQSFANELSTSNDFSTATYFMRKGASSDLNAEEMRFGTREIRQQVLRPQDVAYETISRFIHENARPHLAPSRFTMFGTSAVAPDPFAHRRRGESAYEYYVEDERNSLLPRPAPMIPGGHPYHELETRPSAKVEKPETSNGPPRTSFSSVSSYATFHVRL</sequence>
<feature type="transmembrane region" description="Helical" evidence="2">
    <location>
        <begin position="65"/>
        <end position="83"/>
    </location>
</feature>
<dbReference type="HOGENOM" id="CLU_014200_1_0_1"/>
<name>F0W636_9STRA</name>
<keyword evidence="2" id="KW-1133">Transmembrane helix</keyword>
<feature type="transmembrane region" description="Helical" evidence="2">
    <location>
        <begin position="374"/>
        <end position="397"/>
    </location>
</feature>
<dbReference type="InterPro" id="IPR038770">
    <property type="entry name" value="Na+/solute_symporter_sf"/>
</dbReference>
<dbReference type="AlphaFoldDB" id="F0W636"/>
<accession>F0W636</accession>
<feature type="transmembrane region" description="Helical" evidence="2">
    <location>
        <begin position="279"/>
        <end position="296"/>
    </location>
</feature>
<feature type="compositionally biased region" description="Basic and acidic residues" evidence="1">
    <location>
        <begin position="782"/>
        <end position="798"/>
    </location>
</feature>
<feature type="transmembrane region" description="Helical" evidence="2">
    <location>
        <begin position="40"/>
        <end position="58"/>
    </location>
</feature>
<reference evidence="4" key="2">
    <citation type="submission" date="2011-02" db="EMBL/GenBank/DDBJ databases">
        <authorList>
            <person name="MacLean D."/>
        </authorList>
    </citation>
    <scope>NUCLEOTIDE SEQUENCE</scope>
</reference>
<evidence type="ECO:0000256" key="3">
    <source>
        <dbReference type="SAM" id="SignalP"/>
    </source>
</evidence>
<feature type="region of interest" description="Disordered" evidence="1">
    <location>
        <begin position="771"/>
        <end position="810"/>
    </location>
</feature>
<protein>
    <submittedName>
        <fullName evidence="4">Uncharacterized protein AlNc14C23G2338</fullName>
    </submittedName>
</protein>
<feature type="transmembrane region" description="Helical" evidence="2">
    <location>
        <begin position="341"/>
        <end position="362"/>
    </location>
</feature>